<evidence type="ECO:0000256" key="4">
    <source>
        <dbReference type="ARBA" id="ARBA00022692"/>
    </source>
</evidence>
<dbReference type="InterPro" id="IPR005829">
    <property type="entry name" value="Sugar_transporter_CS"/>
</dbReference>
<comment type="caution">
    <text evidence="11">The sequence shown here is derived from an EMBL/GenBank/DDBJ whole genome shotgun (WGS) entry which is preliminary data.</text>
</comment>
<gene>
    <name evidence="11" type="ORF">SCUCBS95973_001802</name>
</gene>
<reference evidence="11 12" key="1">
    <citation type="submission" date="2024-01" db="EMBL/GenBank/DDBJ databases">
        <authorList>
            <person name="Allen C."/>
            <person name="Tagirdzhanova G."/>
        </authorList>
    </citation>
    <scope>NUCLEOTIDE SEQUENCE [LARGE SCALE GENOMIC DNA]</scope>
</reference>
<feature type="transmembrane region" description="Helical" evidence="9">
    <location>
        <begin position="327"/>
        <end position="349"/>
    </location>
</feature>
<feature type="transmembrane region" description="Helical" evidence="9">
    <location>
        <begin position="68"/>
        <end position="84"/>
    </location>
</feature>
<dbReference type="InterPro" id="IPR050360">
    <property type="entry name" value="MFS_Sugar_Transporters"/>
</dbReference>
<keyword evidence="4 9" id="KW-0812">Transmembrane</keyword>
<feature type="transmembrane region" description="Helical" evidence="9">
    <location>
        <begin position="172"/>
        <end position="190"/>
    </location>
</feature>
<feature type="transmembrane region" description="Helical" evidence="9">
    <location>
        <begin position="458"/>
        <end position="480"/>
    </location>
</feature>
<dbReference type="InterPro" id="IPR020846">
    <property type="entry name" value="MFS_dom"/>
</dbReference>
<evidence type="ECO:0000256" key="1">
    <source>
        <dbReference type="ARBA" id="ARBA00004141"/>
    </source>
</evidence>
<comment type="similarity">
    <text evidence="2 7">Belongs to the major facilitator superfamily. Sugar transporter (TC 2.A.1.1) family.</text>
</comment>
<proteinExistence type="inferred from homology"/>
<dbReference type="InterPro" id="IPR005828">
    <property type="entry name" value="MFS_sugar_transport-like"/>
</dbReference>
<feature type="domain" description="Major facilitator superfamily (MFS) profile" evidence="10">
    <location>
        <begin position="71"/>
        <end position="515"/>
    </location>
</feature>
<dbReference type="Proteomes" id="UP001642405">
    <property type="component" value="Unassembled WGS sequence"/>
</dbReference>
<keyword evidence="5 9" id="KW-1133">Transmembrane helix</keyword>
<evidence type="ECO:0000313" key="11">
    <source>
        <dbReference type="EMBL" id="CAK7213466.1"/>
    </source>
</evidence>
<keyword evidence="12" id="KW-1185">Reference proteome</keyword>
<feature type="transmembrane region" description="Helical" evidence="9">
    <location>
        <begin position="149"/>
        <end position="166"/>
    </location>
</feature>
<feature type="transmembrane region" description="Helical" evidence="9">
    <location>
        <begin position="202"/>
        <end position="221"/>
    </location>
</feature>
<feature type="transmembrane region" description="Helical" evidence="9">
    <location>
        <begin position="492"/>
        <end position="509"/>
    </location>
</feature>
<evidence type="ECO:0000256" key="5">
    <source>
        <dbReference type="ARBA" id="ARBA00022989"/>
    </source>
</evidence>
<dbReference type="Pfam" id="PF00083">
    <property type="entry name" value="Sugar_tr"/>
    <property type="match status" value="1"/>
</dbReference>
<dbReference type="PANTHER" id="PTHR48022">
    <property type="entry name" value="PLASTIDIC GLUCOSE TRANSPORTER 4"/>
    <property type="match status" value="1"/>
</dbReference>
<dbReference type="PROSITE" id="PS00217">
    <property type="entry name" value="SUGAR_TRANSPORT_2"/>
    <property type="match status" value="1"/>
</dbReference>
<dbReference type="NCBIfam" id="TIGR00879">
    <property type="entry name" value="SP"/>
    <property type="match status" value="1"/>
</dbReference>
<keyword evidence="6 9" id="KW-0472">Membrane</keyword>
<evidence type="ECO:0000259" key="10">
    <source>
        <dbReference type="PROSITE" id="PS50850"/>
    </source>
</evidence>
<evidence type="ECO:0000256" key="3">
    <source>
        <dbReference type="ARBA" id="ARBA00022448"/>
    </source>
</evidence>
<accession>A0ABP0B1N2</accession>
<feature type="transmembrane region" description="Helical" evidence="9">
    <location>
        <begin position="241"/>
        <end position="258"/>
    </location>
</feature>
<evidence type="ECO:0000313" key="12">
    <source>
        <dbReference type="Proteomes" id="UP001642405"/>
    </source>
</evidence>
<dbReference type="EMBL" id="CAWUHB010000007">
    <property type="protein sequence ID" value="CAK7213466.1"/>
    <property type="molecule type" value="Genomic_DNA"/>
</dbReference>
<organism evidence="11 12">
    <name type="scientific">Sporothrix curviconia</name>
    <dbReference type="NCBI Taxonomy" id="1260050"/>
    <lineage>
        <taxon>Eukaryota</taxon>
        <taxon>Fungi</taxon>
        <taxon>Dikarya</taxon>
        <taxon>Ascomycota</taxon>
        <taxon>Pezizomycotina</taxon>
        <taxon>Sordariomycetes</taxon>
        <taxon>Sordariomycetidae</taxon>
        <taxon>Ophiostomatales</taxon>
        <taxon>Ophiostomataceae</taxon>
        <taxon>Sporothrix</taxon>
    </lineage>
</organism>
<keyword evidence="3 7" id="KW-0813">Transport</keyword>
<comment type="subcellular location">
    <subcellularLocation>
        <location evidence="1">Membrane</location>
        <topology evidence="1">Multi-pass membrane protein</topology>
    </subcellularLocation>
</comment>
<dbReference type="Gene3D" id="1.20.1250.20">
    <property type="entry name" value="MFS general substrate transporter like domains"/>
    <property type="match status" value="1"/>
</dbReference>
<sequence>MTDAVEKQNTIQVEQRGDEDQNARQQAALTEAGAGGKLDVVNEQMAIEATLNEHNLTMWQALVKYRKACLWSMLVSLSIIMRAYDIEITGNFFALPAFAEHLGEYVPGHGYQVPTQWQVAMSVGPIVGQVIGAWAAAIPMDRIGRKRTLAIYLLLTTALVFMQVFAPNREVLTASMYLAGVIWGGYHVIAPTYASEVLPLRLRGIFTGFVMLCYVMGALIQTGVTRGFVHWTSVWAYKIPYAIQWVWPVFILSLLYWAPESPWWLIRQNRLDEAKAALDRLSNRTSRQNNYNVLAMMVKTDIYERELEVGVTYRDCFKGPNLRRLEISSVLFVIQNFSGNAAAFAVYLFEQVGLSSEDAFDMGIGLNAVGFVGTCLSVLVMSYLGRRRTWLYGLLYNIACLWVVALLCFAKDYRTKTSYAWAQAAILVTMQFVYSMSVGPLAYIISSEIPSTKLRAKTLSLTATFNGMTYLVITVAGPYLLNPGSANAGAKIDFLWGGLSIFSFIWSYFRLPETSNRTYEELDTLFDRRVPAKEFKTYVIVPETEENETAQAN</sequence>
<feature type="transmembrane region" description="Helical" evidence="9">
    <location>
        <begin position="364"/>
        <end position="384"/>
    </location>
</feature>
<dbReference type="InterPro" id="IPR036259">
    <property type="entry name" value="MFS_trans_sf"/>
</dbReference>
<evidence type="ECO:0000256" key="9">
    <source>
        <dbReference type="SAM" id="Phobius"/>
    </source>
</evidence>
<dbReference type="SUPFAM" id="SSF103473">
    <property type="entry name" value="MFS general substrate transporter"/>
    <property type="match status" value="1"/>
</dbReference>
<evidence type="ECO:0000256" key="2">
    <source>
        <dbReference type="ARBA" id="ARBA00010992"/>
    </source>
</evidence>
<evidence type="ECO:0000256" key="8">
    <source>
        <dbReference type="SAM" id="MobiDB-lite"/>
    </source>
</evidence>
<feature type="region of interest" description="Disordered" evidence="8">
    <location>
        <begin position="1"/>
        <end position="26"/>
    </location>
</feature>
<protein>
    <recommendedName>
        <fullName evidence="10">Major facilitator superfamily (MFS) profile domain-containing protein</fullName>
    </recommendedName>
</protein>
<dbReference type="PROSITE" id="PS50850">
    <property type="entry name" value="MFS"/>
    <property type="match status" value="1"/>
</dbReference>
<name>A0ABP0B1N2_9PEZI</name>
<feature type="transmembrane region" description="Helical" evidence="9">
    <location>
        <begin position="419"/>
        <end position="446"/>
    </location>
</feature>
<evidence type="ECO:0000256" key="7">
    <source>
        <dbReference type="RuleBase" id="RU003346"/>
    </source>
</evidence>
<feature type="transmembrane region" description="Helical" evidence="9">
    <location>
        <begin position="391"/>
        <end position="413"/>
    </location>
</feature>
<feature type="transmembrane region" description="Helical" evidence="9">
    <location>
        <begin position="117"/>
        <end position="137"/>
    </location>
</feature>
<dbReference type="InterPro" id="IPR003663">
    <property type="entry name" value="Sugar/inositol_transpt"/>
</dbReference>
<dbReference type="PANTHER" id="PTHR48022:SF83">
    <property type="entry name" value="MAJOR FACILITATOR SUPERFAMILY (MFS) PROFILE DOMAIN-CONTAINING PROTEIN"/>
    <property type="match status" value="1"/>
</dbReference>
<evidence type="ECO:0000256" key="6">
    <source>
        <dbReference type="ARBA" id="ARBA00023136"/>
    </source>
</evidence>